<dbReference type="PANTHER" id="PTHR13096">
    <property type="entry name" value="MINA53 MYC INDUCED NUCLEAR ANTIGEN"/>
    <property type="match status" value="1"/>
</dbReference>
<keyword evidence="3" id="KW-0560">Oxidoreductase</keyword>
<keyword evidence="3" id="KW-0539">Nucleus</keyword>
<comment type="caution">
    <text evidence="5">The sequence shown here is derived from an EMBL/GenBank/DDBJ whole genome shotgun (WGS) entry which is preliminary data.</text>
</comment>
<dbReference type="PROSITE" id="PS51184">
    <property type="entry name" value="JMJC"/>
    <property type="match status" value="1"/>
</dbReference>
<dbReference type="GO" id="GO:0005730">
    <property type="term" value="C:nucleolus"/>
    <property type="evidence" value="ECO:0007669"/>
    <property type="project" value="TreeGrafter"/>
</dbReference>
<keyword evidence="3" id="KW-0805">Transcription regulation</keyword>
<dbReference type="OrthoDB" id="425950at2759"/>
<comment type="subcellular location">
    <subcellularLocation>
        <location evidence="3">Nucleus</location>
    </subcellularLocation>
</comment>
<feature type="domain" description="JmjC" evidence="4">
    <location>
        <begin position="283"/>
        <end position="421"/>
    </location>
</feature>
<keyword evidence="6" id="KW-1185">Reference proteome</keyword>
<dbReference type="GO" id="GO:0051864">
    <property type="term" value="F:histone H3K36 demethylase activity"/>
    <property type="evidence" value="ECO:0007669"/>
    <property type="project" value="TreeGrafter"/>
</dbReference>
<feature type="non-terminal residue" evidence="5">
    <location>
        <position position="1"/>
    </location>
</feature>
<evidence type="ECO:0000259" key="4">
    <source>
        <dbReference type="PROSITE" id="PS51184"/>
    </source>
</evidence>
<dbReference type="GO" id="GO:0032453">
    <property type="term" value="F:histone H3K4 demethylase activity"/>
    <property type="evidence" value="ECO:0007669"/>
    <property type="project" value="TreeGrafter"/>
</dbReference>
<comment type="function">
    <text evidence="3">Oxygenase that can act as both a histone lysine demethylase and a ribosomal histidine hydroxylase.</text>
</comment>
<comment type="cofactor">
    <cofactor evidence="3">
        <name>Fe(2+)</name>
        <dbReference type="ChEBI" id="CHEBI:29033"/>
    </cofactor>
    <text evidence="3">Binds 1 Fe(2+) ion per subunit.</text>
</comment>
<dbReference type="PANTHER" id="PTHR13096:SF9">
    <property type="entry name" value="BIFUNCTIONAL LYSINE-SPECIFIC DEMETHYLASE AND HISTIDYL-HYDROXYLASE"/>
    <property type="match status" value="1"/>
</dbReference>
<keyword evidence="3" id="KW-0223">Dioxygenase</keyword>
<keyword evidence="2 3" id="KW-0408">Iron</keyword>
<dbReference type="InterPro" id="IPR039994">
    <property type="entry name" value="NO66-like"/>
</dbReference>
<dbReference type="AlphaFoldDB" id="S8CV09"/>
<gene>
    <name evidence="5" type="ORF">M569_04130</name>
</gene>
<comment type="similarity">
    <text evidence="3">Belongs to the ROX family.</text>
</comment>
<dbReference type="Proteomes" id="UP000015453">
    <property type="component" value="Unassembled WGS sequence"/>
</dbReference>
<dbReference type="EMBL" id="AUSU01001609">
    <property type="protein sequence ID" value="EPS70630.1"/>
    <property type="molecule type" value="Genomic_DNA"/>
</dbReference>
<protein>
    <recommendedName>
        <fullName evidence="3">Bifunctional lysine-specific demethylase and histidyl-hydroxylase</fullName>
        <ecNumber evidence="3">1.14.11.-</ecNumber>
    </recommendedName>
</protein>
<evidence type="ECO:0000313" key="5">
    <source>
        <dbReference type="EMBL" id="EPS70630.1"/>
    </source>
</evidence>
<dbReference type="SUPFAM" id="SSF51197">
    <property type="entry name" value="Clavaminate synthase-like"/>
    <property type="match status" value="1"/>
</dbReference>
<dbReference type="Pfam" id="PF08007">
    <property type="entry name" value="JmjC_2"/>
    <property type="match status" value="1"/>
</dbReference>
<reference evidence="5 6" key="1">
    <citation type="journal article" date="2013" name="BMC Genomics">
        <title>The miniature genome of a carnivorous plant Genlisea aurea contains a low number of genes and short non-coding sequences.</title>
        <authorList>
            <person name="Leushkin E.V."/>
            <person name="Sutormin R.A."/>
            <person name="Nabieva E.R."/>
            <person name="Penin A.A."/>
            <person name="Kondrashov A.S."/>
            <person name="Logacheva M.D."/>
        </authorList>
    </citation>
    <scope>NUCLEOTIDE SEQUENCE [LARGE SCALE GENOMIC DNA]</scope>
</reference>
<keyword evidence="3" id="KW-0804">Transcription</keyword>
<sequence length="421" mass="47031">NEEISSDDAVIKGIISHLGNSERETAIAACNSLLDLSTTSSGRHRLIESNAVPRILRLFIQESESCRRKEDEYPALLLQGAVILINSSTMEQLEITPVALPEKFLVHLKRLWGTERRKASKIPPPAVGNIDGRDFAECIFRLSVDGDLYSSNADVESVERSIFGSGEVTMQTFLSDFWEISPVLMRKRSTFSSLIPSLGLRDGSADFLISMLENTLSCPPFASDELDILDVVKEIKSHLGFPLIYQQDIRVLKTRETEQHYFPRHPHVLNDVSKCEDAFREGYSVALRGIEFRNPEVAAAADALASLFGQPSAGANLYLTPSDSQGLARHSDDHCIFVYQVAGVKSWSVYPVTEPRLPRLYESSVSECDKTHDWDGCRRFRLEEGDMLYIPRGFPHEARASANVGFSLHLTLAIEVEPPFE</sequence>
<dbReference type="Gene3D" id="2.60.120.650">
    <property type="entry name" value="Cupin"/>
    <property type="match status" value="1"/>
</dbReference>
<proteinExistence type="inferred from homology"/>
<accession>S8CV09</accession>
<dbReference type="InterPro" id="IPR003347">
    <property type="entry name" value="JmjC_dom"/>
</dbReference>
<evidence type="ECO:0000256" key="3">
    <source>
        <dbReference type="RuleBase" id="RU366061"/>
    </source>
</evidence>
<evidence type="ECO:0000313" key="6">
    <source>
        <dbReference type="Proteomes" id="UP000015453"/>
    </source>
</evidence>
<evidence type="ECO:0000256" key="1">
    <source>
        <dbReference type="ARBA" id="ARBA00022723"/>
    </source>
</evidence>
<organism evidence="5 6">
    <name type="scientific">Genlisea aurea</name>
    <dbReference type="NCBI Taxonomy" id="192259"/>
    <lineage>
        <taxon>Eukaryota</taxon>
        <taxon>Viridiplantae</taxon>
        <taxon>Streptophyta</taxon>
        <taxon>Embryophyta</taxon>
        <taxon>Tracheophyta</taxon>
        <taxon>Spermatophyta</taxon>
        <taxon>Magnoliopsida</taxon>
        <taxon>eudicotyledons</taxon>
        <taxon>Gunneridae</taxon>
        <taxon>Pentapetalae</taxon>
        <taxon>asterids</taxon>
        <taxon>lamiids</taxon>
        <taxon>Lamiales</taxon>
        <taxon>Lentibulariaceae</taxon>
        <taxon>Genlisea</taxon>
    </lineage>
</organism>
<feature type="non-terminal residue" evidence="5">
    <location>
        <position position="421"/>
    </location>
</feature>
<dbReference type="GO" id="GO:0005506">
    <property type="term" value="F:iron ion binding"/>
    <property type="evidence" value="ECO:0007669"/>
    <property type="project" value="UniProtKB-UniRule"/>
</dbReference>
<name>S8CV09_9LAMI</name>
<evidence type="ECO:0000256" key="2">
    <source>
        <dbReference type="ARBA" id="ARBA00023004"/>
    </source>
</evidence>
<dbReference type="EC" id="1.14.11.-" evidence="3"/>
<keyword evidence="1 3" id="KW-0479">Metal-binding</keyword>